<reference evidence="9" key="2">
    <citation type="submission" date="2015-07" db="EMBL/GenBank/DDBJ databases">
        <authorList>
            <person name="Noorani M."/>
        </authorList>
    </citation>
    <scope>NUCLEOTIDE SEQUENCE</scope>
    <source>
        <strain evidence="9">Yugu1</strain>
    </source>
</reference>
<dbReference type="Pfam" id="PF00069">
    <property type="entry name" value="Pkinase"/>
    <property type="match status" value="1"/>
</dbReference>
<dbReference type="Pfam" id="PF07714">
    <property type="entry name" value="PK_Tyr_Ser-Thr"/>
    <property type="match status" value="1"/>
</dbReference>
<dbReference type="EMBL" id="CM003535">
    <property type="protein sequence ID" value="RCV38570.1"/>
    <property type="molecule type" value="Genomic_DNA"/>
</dbReference>
<evidence type="ECO:0000256" key="6">
    <source>
        <dbReference type="PROSITE-ProRule" id="PRU10141"/>
    </source>
</evidence>
<dbReference type="PROSITE" id="PS00108">
    <property type="entry name" value="PROTEIN_KINASE_ST"/>
    <property type="match status" value="1"/>
</dbReference>
<dbReference type="FunFam" id="1.10.510.10:FF:000474">
    <property type="entry name" value="Wall-associated receptor kinase 3"/>
    <property type="match status" value="1"/>
</dbReference>
<feature type="binding site" evidence="6">
    <location>
        <position position="61"/>
    </location>
    <ligand>
        <name>ATP</name>
        <dbReference type="ChEBI" id="CHEBI:30616"/>
    </ligand>
</feature>
<dbReference type="PANTHER" id="PTHR27003:SF357">
    <property type="entry name" value="PROTEIN KINASE DOMAIN-CONTAINING PROTEIN"/>
    <property type="match status" value="1"/>
</dbReference>
<dbReference type="FunFam" id="3.30.200.20:FF:000337">
    <property type="entry name" value="Wall-associated receptor kinase 3"/>
    <property type="match status" value="1"/>
</dbReference>
<dbReference type="GO" id="GO:0004674">
    <property type="term" value="F:protein serine/threonine kinase activity"/>
    <property type="evidence" value="ECO:0007669"/>
    <property type="project" value="UniProtKB-KW"/>
</dbReference>
<accession>A0A368S9Q2</accession>
<dbReference type="PANTHER" id="PTHR27003">
    <property type="entry name" value="OS07G0166700 PROTEIN"/>
    <property type="match status" value="1"/>
</dbReference>
<gene>
    <name evidence="9" type="ORF">SETIT_8G153000v2</name>
</gene>
<dbReference type="Gene3D" id="1.10.510.10">
    <property type="entry name" value="Transferase(Phosphotransferase) domain 1"/>
    <property type="match status" value="2"/>
</dbReference>
<evidence type="ECO:0000256" key="7">
    <source>
        <dbReference type="SAM" id="MobiDB-lite"/>
    </source>
</evidence>
<proteinExistence type="predicted"/>
<keyword evidence="5 6" id="KW-0067">ATP-binding</keyword>
<dbReference type="InterPro" id="IPR008271">
    <property type="entry name" value="Ser/Thr_kinase_AS"/>
</dbReference>
<name>A0A368S9Q2_SETIT</name>
<keyword evidence="3 6" id="KW-0547">Nucleotide-binding</keyword>
<dbReference type="OrthoDB" id="668663at2759"/>
<sequence length="625" mass="69967">MESMQQRDDRSRWIAHSNHNIKCFTKWEVEIITNNYRTIIGRGAFGEVYRGVLDKSVVAVKRFVHNVRENFDQELTAHREVNHKNVVRLIGYCVEENALMMVTEYIPNGNLSGVLHSDSSIPISLEARIRIATDCAEALASMHSYMYTQVIHGDIKPANILLDESLDGSLRAKISDFGISRLVNDPDRTLFTAHVVGSIGYMDPLFARDGRLTAKSDVYSFGVVLVELITRKRATTSGGEANIVDVFTNTLANGFRGVREIFDAEITSQNNMKILEGVAKLAGECLLMERGRRPDMIDAVERLRTFGKAAHQGQQRKSKPTPPALVNTSPSDLCRRFSHEEMKAATRNFDDSLLVNPDDIFGSRVYCGGIDGGATKVAIKCPRNRHGGGRESHSVIEMRSKLRHRHIVPLVGYCDENSEMILVYDFMAHGTLHYHLYDNKEQRLTWKQRLEICIGAARGLHYLQRGTKHGIIHGNLNTETILLDENWVAKITDGGLSDNASNYWVLRVNFLAAEPHGLTEESDVHAFGALLFEVLSGKLGRILPKKYMLEWALRYKEEGRLHLFFDPALKGEINLQSLNKFVEIAAKCVADQEIDRPSMEDVLSDLECALQLQVDVSAGASGSGS</sequence>
<dbReference type="InterPro" id="IPR011009">
    <property type="entry name" value="Kinase-like_dom_sf"/>
</dbReference>
<feature type="region of interest" description="Disordered" evidence="7">
    <location>
        <begin position="308"/>
        <end position="329"/>
    </location>
</feature>
<evidence type="ECO:0000259" key="8">
    <source>
        <dbReference type="PROSITE" id="PS50011"/>
    </source>
</evidence>
<organism evidence="9">
    <name type="scientific">Setaria italica</name>
    <name type="common">Foxtail millet</name>
    <name type="synonym">Panicum italicum</name>
    <dbReference type="NCBI Taxonomy" id="4555"/>
    <lineage>
        <taxon>Eukaryota</taxon>
        <taxon>Viridiplantae</taxon>
        <taxon>Streptophyta</taxon>
        <taxon>Embryophyta</taxon>
        <taxon>Tracheophyta</taxon>
        <taxon>Spermatophyta</taxon>
        <taxon>Magnoliopsida</taxon>
        <taxon>Liliopsida</taxon>
        <taxon>Poales</taxon>
        <taxon>Poaceae</taxon>
        <taxon>PACMAD clade</taxon>
        <taxon>Panicoideae</taxon>
        <taxon>Panicodae</taxon>
        <taxon>Paniceae</taxon>
        <taxon>Cenchrinae</taxon>
        <taxon>Setaria</taxon>
    </lineage>
</organism>
<evidence type="ECO:0000256" key="5">
    <source>
        <dbReference type="ARBA" id="ARBA00022840"/>
    </source>
</evidence>
<dbReference type="PROSITE" id="PS00107">
    <property type="entry name" value="PROTEIN_KINASE_ATP"/>
    <property type="match status" value="1"/>
</dbReference>
<dbReference type="GO" id="GO:0005524">
    <property type="term" value="F:ATP binding"/>
    <property type="evidence" value="ECO:0007669"/>
    <property type="project" value="UniProtKB-UniRule"/>
</dbReference>
<dbReference type="InterPro" id="IPR000719">
    <property type="entry name" value="Prot_kinase_dom"/>
</dbReference>
<evidence type="ECO:0000256" key="4">
    <source>
        <dbReference type="ARBA" id="ARBA00022777"/>
    </source>
</evidence>
<dbReference type="InterPro" id="IPR045272">
    <property type="entry name" value="ANXUR1/2-like"/>
</dbReference>
<evidence type="ECO:0000256" key="3">
    <source>
        <dbReference type="ARBA" id="ARBA00022741"/>
    </source>
</evidence>
<evidence type="ECO:0000256" key="2">
    <source>
        <dbReference type="ARBA" id="ARBA00022679"/>
    </source>
</evidence>
<dbReference type="GO" id="GO:0004714">
    <property type="term" value="F:transmembrane receptor protein tyrosine kinase activity"/>
    <property type="evidence" value="ECO:0007669"/>
    <property type="project" value="InterPro"/>
</dbReference>
<evidence type="ECO:0000313" key="9">
    <source>
        <dbReference type="EMBL" id="RCV38570.1"/>
    </source>
</evidence>
<reference evidence="9" key="1">
    <citation type="journal article" date="2012" name="Nat. Biotechnol.">
        <title>Reference genome sequence of the model plant Setaria.</title>
        <authorList>
            <person name="Bennetzen J.L."/>
            <person name="Schmutz J."/>
            <person name="Wang H."/>
            <person name="Percifield R."/>
            <person name="Hawkins J."/>
            <person name="Pontaroli A.C."/>
            <person name="Estep M."/>
            <person name="Feng L."/>
            <person name="Vaughn J.N."/>
            <person name="Grimwood J."/>
            <person name="Jenkins J."/>
            <person name="Barry K."/>
            <person name="Lindquist E."/>
            <person name="Hellsten U."/>
            <person name="Deshpande S."/>
            <person name="Wang X."/>
            <person name="Wu X."/>
            <person name="Mitros T."/>
            <person name="Triplett J."/>
            <person name="Yang X."/>
            <person name="Ye C.Y."/>
            <person name="Mauro-Herrera M."/>
            <person name="Wang L."/>
            <person name="Li P."/>
            <person name="Sharma M."/>
            <person name="Sharma R."/>
            <person name="Ronald P.C."/>
            <person name="Panaud O."/>
            <person name="Kellogg E.A."/>
            <person name="Brutnell T.P."/>
            <person name="Doust A.N."/>
            <person name="Tuskan G.A."/>
            <person name="Rokhsar D."/>
            <person name="Devos K.M."/>
        </authorList>
    </citation>
    <scope>NUCLEOTIDE SEQUENCE [LARGE SCALE GENOMIC DNA]</scope>
    <source>
        <strain evidence="9">Yugu1</strain>
    </source>
</reference>
<dbReference type="STRING" id="4555.A0A368S9Q2"/>
<evidence type="ECO:0000256" key="1">
    <source>
        <dbReference type="ARBA" id="ARBA00022527"/>
    </source>
</evidence>
<keyword evidence="1" id="KW-0723">Serine/threonine-protein kinase</keyword>
<dbReference type="SUPFAM" id="SSF56112">
    <property type="entry name" value="Protein kinase-like (PK-like)"/>
    <property type="match status" value="2"/>
</dbReference>
<dbReference type="InterPro" id="IPR001245">
    <property type="entry name" value="Ser-Thr/Tyr_kinase_cat_dom"/>
</dbReference>
<keyword evidence="4" id="KW-0418">Kinase</keyword>
<feature type="domain" description="Protein kinase" evidence="8">
    <location>
        <begin position="34"/>
        <end position="306"/>
    </location>
</feature>
<dbReference type="Gene3D" id="3.30.200.20">
    <property type="entry name" value="Phosphorylase Kinase, domain 1"/>
    <property type="match status" value="2"/>
</dbReference>
<dbReference type="AlphaFoldDB" id="A0A368S9Q2"/>
<feature type="domain" description="Protein kinase" evidence="8">
    <location>
        <begin position="300"/>
        <end position="610"/>
    </location>
</feature>
<dbReference type="SMART" id="SM00220">
    <property type="entry name" value="S_TKc"/>
    <property type="match status" value="1"/>
</dbReference>
<keyword evidence="2" id="KW-0808">Transferase</keyword>
<dbReference type="InterPro" id="IPR017441">
    <property type="entry name" value="Protein_kinase_ATP_BS"/>
</dbReference>
<dbReference type="PROSITE" id="PS50011">
    <property type="entry name" value="PROTEIN_KINASE_DOM"/>
    <property type="match status" value="2"/>
</dbReference>
<protein>
    <recommendedName>
        <fullName evidence="8">Protein kinase domain-containing protein</fullName>
    </recommendedName>
</protein>